<dbReference type="InterPro" id="IPR022289">
    <property type="entry name" value="PRTRC_protein-C"/>
</dbReference>
<sequence length="69" mass="7391">MAIVTTILTRTFSYSGLTLPDPGKGLSPEEVRDVYAATYPELISAAIEGPEKKGNNLVYTFRKGVGTKG</sequence>
<dbReference type="NCBIfam" id="TIGR03738">
    <property type="entry name" value="PRTRC_C"/>
    <property type="match status" value="1"/>
</dbReference>
<name>E6QW87_9ZZZZ</name>
<dbReference type="EMBL" id="CABR01000147">
    <property type="protein sequence ID" value="CBI11510.1"/>
    <property type="molecule type" value="Genomic_DNA"/>
</dbReference>
<gene>
    <name evidence="1" type="ORF">CARN7_2341</name>
</gene>
<evidence type="ECO:0008006" key="2">
    <source>
        <dbReference type="Google" id="ProtNLM"/>
    </source>
</evidence>
<dbReference type="Pfam" id="PF14454">
    <property type="entry name" value="Prok_Ub"/>
    <property type="match status" value="1"/>
</dbReference>
<proteinExistence type="predicted"/>
<evidence type="ECO:0000313" key="1">
    <source>
        <dbReference type="EMBL" id="CBI11510.1"/>
    </source>
</evidence>
<organism evidence="1">
    <name type="scientific">mine drainage metagenome</name>
    <dbReference type="NCBI Taxonomy" id="410659"/>
    <lineage>
        <taxon>unclassified sequences</taxon>
        <taxon>metagenomes</taxon>
        <taxon>ecological metagenomes</taxon>
    </lineage>
</organism>
<protein>
    <recommendedName>
        <fullName evidence="2">PRTRC system protein C</fullName>
    </recommendedName>
</protein>
<reference evidence="1" key="1">
    <citation type="submission" date="2009-10" db="EMBL/GenBank/DDBJ databases">
        <title>Diversity of trophic interactions inside an arsenic-rich microbial ecosystem.</title>
        <authorList>
            <person name="Bertin P.N."/>
            <person name="Heinrich-Salmeron A."/>
            <person name="Pelletier E."/>
            <person name="Goulhen-Chollet F."/>
            <person name="Arsene-Ploetze F."/>
            <person name="Gallien S."/>
            <person name="Calteau A."/>
            <person name="Vallenet D."/>
            <person name="Casiot C."/>
            <person name="Chane-Woon-Ming B."/>
            <person name="Giloteaux L."/>
            <person name="Barakat M."/>
            <person name="Bonnefoy V."/>
            <person name="Bruneel O."/>
            <person name="Chandler M."/>
            <person name="Cleiss J."/>
            <person name="Duran R."/>
            <person name="Elbaz-Poulichet F."/>
            <person name="Fonknechten N."/>
            <person name="Lauga B."/>
            <person name="Mornico D."/>
            <person name="Ortet P."/>
            <person name="Schaeffer C."/>
            <person name="Siguier P."/>
            <person name="Alexander Thil Smith A."/>
            <person name="Van Dorsselaer A."/>
            <person name="Weissenbach J."/>
            <person name="Medigue C."/>
            <person name="Le Paslier D."/>
        </authorList>
    </citation>
    <scope>NUCLEOTIDE SEQUENCE</scope>
</reference>
<comment type="caution">
    <text evidence="1">The sequence shown here is derived from an EMBL/GenBank/DDBJ whole genome shotgun (WGS) entry which is preliminary data.</text>
</comment>
<dbReference type="InterPro" id="IPR032866">
    <property type="entry name" value="Prok_Ub"/>
</dbReference>
<accession>E6QW87</accession>
<dbReference type="AlphaFoldDB" id="E6QW87"/>